<dbReference type="InterPro" id="IPR036259">
    <property type="entry name" value="MFS_trans_sf"/>
</dbReference>
<name>A0A8J3V3J2_9ACTN</name>
<feature type="transmembrane region" description="Helical" evidence="1">
    <location>
        <begin position="52"/>
        <end position="73"/>
    </location>
</feature>
<proteinExistence type="predicted"/>
<sequence length="80" mass="7905">MHGVTGEDSSVASAVQNTMQQVGGAIGLACLATLAFRQTGPTPSGASAVDGYLSAFKVAAAVLIVAATVALTLSSRNRTP</sequence>
<accession>A0A8J3V3J2</accession>
<gene>
    <name evidence="2" type="ORF">Psi02_57290</name>
</gene>
<dbReference type="EMBL" id="BOOQ01000040">
    <property type="protein sequence ID" value="GII49305.1"/>
    <property type="molecule type" value="Genomic_DNA"/>
</dbReference>
<keyword evidence="1" id="KW-0472">Membrane</keyword>
<keyword evidence="1" id="KW-1133">Transmembrane helix</keyword>
<protein>
    <recommendedName>
        <fullName evidence="4">MFS transporter</fullName>
    </recommendedName>
</protein>
<dbReference type="SUPFAM" id="SSF103473">
    <property type="entry name" value="MFS general substrate transporter"/>
    <property type="match status" value="1"/>
</dbReference>
<organism evidence="2 3">
    <name type="scientific">Planotetraspora silvatica</name>
    <dbReference type="NCBI Taxonomy" id="234614"/>
    <lineage>
        <taxon>Bacteria</taxon>
        <taxon>Bacillati</taxon>
        <taxon>Actinomycetota</taxon>
        <taxon>Actinomycetes</taxon>
        <taxon>Streptosporangiales</taxon>
        <taxon>Streptosporangiaceae</taxon>
        <taxon>Planotetraspora</taxon>
    </lineage>
</organism>
<dbReference type="RefSeq" id="WP_203978835.1">
    <property type="nucleotide sequence ID" value="NZ_BAAAKY010000077.1"/>
</dbReference>
<evidence type="ECO:0000313" key="3">
    <source>
        <dbReference type="Proteomes" id="UP000644610"/>
    </source>
</evidence>
<reference evidence="2" key="1">
    <citation type="submission" date="2021-01" db="EMBL/GenBank/DDBJ databases">
        <title>Whole genome shotgun sequence of Planotetraspora silvatica NBRC 100141.</title>
        <authorList>
            <person name="Komaki H."/>
            <person name="Tamura T."/>
        </authorList>
    </citation>
    <scope>NUCLEOTIDE SEQUENCE</scope>
    <source>
        <strain evidence="2">NBRC 100141</strain>
    </source>
</reference>
<dbReference type="Proteomes" id="UP000644610">
    <property type="component" value="Unassembled WGS sequence"/>
</dbReference>
<evidence type="ECO:0008006" key="4">
    <source>
        <dbReference type="Google" id="ProtNLM"/>
    </source>
</evidence>
<keyword evidence="1" id="KW-0812">Transmembrane</keyword>
<evidence type="ECO:0000313" key="2">
    <source>
        <dbReference type="EMBL" id="GII49305.1"/>
    </source>
</evidence>
<comment type="caution">
    <text evidence="2">The sequence shown here is derived from an EMBL/GenBank/DDBJ whole genome shotgun (WGS) entry which is preliminary data.</text>
</comment>
<keyword evidence="3" id="KW-1185">Reference proteome</keyword>
<dbReference type="AlphaFoldDB" id="A0A8J3V3J2"/>
<evidence type="ECO:0000256" key="1">
    <source>
        <dbReference type="SAM" id="Phobius"/>
    </source>
</evidence>